<dbReference type="GO" id="GO:0005829">
    <property type="term" value="C:cytosol"/>
    <property type="evidence" value="ECO:0007669"/>
    <property type="project" value="TreeGrafter"/>
</dbReference>
<keyword evidence="4 6" id="KW-0464">Manganese</keyword>
<evidence type="ECO:0000259" key="8">
    <source>
        <dbReference type="Pfam" id="PF01676"/>
    </source>
</evidence>
<dbReference type="OrthoDB" id="9769930at2"/>
<evidence type="ECO:0000256" key="7">
    <source>
        <dbReference type="NCBIfam" id="TIGR01696"/>
    </source>
</evidence>
<dbReference type="GO" id="GO:0030145">
    <property type="term" value="F:manganese ion binding"/>
    <property type="evidence" value="ECO:0007669"/>
    <property type="project" value="UniProtKB-UniRule"/>
</dbReference>
<comment type="cofactor">
    <cofactor evidence="6">
        <name>Mn(2+)</name>
        <dbReference type="ChEBI" id="CHEBI:29035"/>
    </cofactor>
    <text evidence="6">Binds 2 manganese ions.</text>
</comment>
<keyword evidence="10" id="KW-1185">Reference proteome</keyword>
<feature type="domain" description="Metalloenzyme" evidence="8">
    <location>
        <begin position="6"/>
        <end position="378"/>
    </location>
</feature>
<feature type="binding site" evidence="6">
    <location>
        <position position="13"/>
    </location>
    <ligand>
        <name>Mn(2+)</name>
        <dbReference type="ChEBI" id="CHEBI:29035"/>
        <label>1</label>
    </ligand>
</feature>
<dbReference type="Gene3D" id="3.30.70.1250">
    <property type="entry name" value="Phosphopentomutase"/>
    <property type="match status" value="1"/>
</dbReference>
<dbReference type="GO" id="GO:0043094">
    <property type="term" value="P:metabolic compound salvage"/>
    <property type="evidence" value="ECO:0007669"/>
    <property type="project" value="UniProtKB-UniRule"/>
</dbReference>
<feature type="binding site" evidence="6">
    <location>
        <position position="326"/>
    </location>
    <ligand>
        <name>Mn(2+)</name>
        <dbReference type="ChEBI" id="CHEBI:29035"/>
        <label>1</label>
    </ligand>
</feature>
<dbReference type="STRING" id="1830138.SAMN05443507_11373"/>
<evidence type="ECO:0000256" key="5">
    <source>
        <dbReference type="ARBA" id="ARBA00023235"/>
    </source>
</evidence>
<organism evidence="9 10">
    <name type="scientific">Alicyclobacillus tolerans</name>
    <dbReference type="NCBI Taxonomy" id="90970"/>
    <lineage>
        <taxon>Bacteria</taxon>
        <taxon>Bacillati</taxon>
        <taxon>Bacillota</taxon>
        <taxon>Bacilli</taxon>
        <taxon>Bacillales</taxon>
        <taxon>Alicyclobacillaceae</taxon>
        <taxon>Alicyclobacillus</taxon>
    </lineage>
</organism>
<dbReference type="SUPFAM" id="SSF53649">
    <property type="entry name" value="Alkaline phosphatase-like"/>
    <property type="match status" value="1"/>
</dbReference>
<comment type="catalytic activity">
    <reaction evidence="6">
        <text>alpha-D-ribose 1-phosphate = D-ribose 5-phosphate</text>
        <dbReference type="Rhea" id="RHEA:18793"/>
        <dbReference type="ChEBI" id="CHEBI:57720"/>
        <dbReference type="ChEBI" id="CHEBI:78346"/>
        <dbReference type="EC" id="5.4.2.7"/>
    </reaction>
</comment>
<evidence type="ECO:0000256" key="3">
    <source>
        <dbReference type="ARBA" id="ARBA00022723"/>
    </source>
</evidence>
<dbReference type="InterPro" id="IPR024052">
    <property type="entry name" value="Phosphopentomutase_DeoB_cap_sf"/>
</dbReference>
<evidence type="ECO:0000313" key="10">
    <source>
        <dbReference type="Proteomes" id="UP000184016"/>
    </source>
</evidence>
<evidence type="ECO:0000313" key="9">
    <source>
        <dbReference type="EMBL" id="SHK41488.1"/>
    </source>
</evidence>
<feature type="binding site" evidence="6">
    <location>
        <position position="338"/>
    </location>
    <ligand>
        <name>Mn(2+)</name>
        <dbReference type="ChEBI" id="CHEBI:29035"/>
        <label>2</label>
    </ligand>
</feature>
<comment type="catalytic activity">
    <reaction evidence="6">
        <text>2-deoxy-alpha-D-ribose 1-phosphate = 2-deoxy-D-ribose 5-phosphate</text>
        <dbReference type="Rhea" id="RHEA:27658"/>
        <dbReference type="ChEBI" id="CHEBI:57259"/>
        <dbReference type="ChEBI" id="CHEBI:62877"/>
        <dbReference type="EC" id="5.4.2.7"/>
    </reaction>
</comment>
<protein>
    <recommendedName>
        <fullName evidence="6 7">Phosphopentomutase</fullName>
        <ecNumber evidence="6 7">5.4.2.7</ecNumber>
    </recommendedName>
    <alternativeName>
        <fullName evidence="6">Phosphodeoxyribomutase</fullName>
    </alternativeName>
</protein>
<evidence type="ECO:0000256" key="1">
    <source>
        <dbReference type="ARBA" id="ARBA00010373"/>
    </source>
</evidence>
<gene>
    <name evidence="6" type="primary">deoB</name>
    <name evidence="9" type="ORF">SAMN05443507_11373</name>
</gene>
<dbReference type="EC" id="5.4.2.7" evidence="6 7"/>
<dbReference type="GO" id="GO:0000287">
    <property type="term" value="F:magnesium ion binding"/>
    <property type="evidence" value="ECO:0007669"/>
    <property type="project" value="UniProtKB-UniRule"/>
</dbReference>
<keyword evidence="5 6" id="KW-0413">Isomerase</keyword>
<name>A0A1M6SAB2_9BACL</name>
<dbReference type="Pfam" id="PF01676">
    <property type="entry name" value="Metalloenzyme"/>
    <property type="match status" value="1"/>
</dbReference>
<dbReference type="EMBL" id="FRAF01000013">
    <property type="protein sequence ID" value="SHK41488.1"/>
    <property type="molecule type" value="Genomic_DNA"/>
</dbReference>
<dbReference type="Gene3D" id="3.40.720.10">
    <property type="entry name" value="Alkaline Phosphatase, subunit A"/>
    <property type="match status" value="1"/>
</dbReference>
<proteinExistence type="inferred from homology"/>
<comment type="pathway">
    <text evidence="6">Carbohydrate degradation; 2-deoxy-D-ribose 1-phosphate degradation; D-glyceraldehyde 3-phosphate and acetaldehyde from 2-deoxy-alpha-D-ribose 1-phosphate: step 1/2.</text>
</comment>
<dbReference type="SUPFAM" id="SSF143856">
    <property type="entry name" value="DeoB insert domain-like"/>
    <property type="match status" value="1"/>
</dbReference>
<dbReference type="NCBIfam" id="TIGR01696">
    <property type="entry name" value="deoB"/>
    <property type="match status" value="1"/>
</dbReference>
<dbReference type="GO" id="GO:0009117">
    <property type="term" value="P:nucleotide metabolic process"/>
    <property type="evidence" value="ECO:0007669"/>
    <property type="project" value="UniProtKB-UniRule"/>
</dbReference>
<dbReference type="InterPro" id="IPR006124">
    <property type="entry name" value="Metalloenzyme"/>
</dbReference>
<dbReference type="PANTHER" id="PTHR21110">
    <property type="entry name" value="PHOSPHOPENTOMUTASE"/>
    <property type="match status" value="1"/>
</dbReference>
<comment type="subcellular location">
    <subcellularLocation>
        <location evidence="6">Cytoplasm</location>
    </subcellularLocation>
</comment>
<feature type="binding site" evidence="6">
    <location>
        <position position="290"/>
    </location>
    <ligand>
        <name>Mn(2+)</name>
        <dbReference type="ChEBI" id="CHEBI:29035"/>
        <label>2</label>
    </ligand>
</feature>
<dbReference type="HAMAP" id="MF_00740">
    <property type="entry name" value="Phosphopentomut"/>
    <property type="match status" value="1"/>
</dbReference>
<dbReference type="RefSeq" id="WP_072874225.1">
    <property type="nucleotide sequence ID" value="NZ_FRAF01000013.1"/>
</dbReference>
<dbReference type="AlphaFoldDB" id="A0A1M6SAB2"/>
<feature type="binding site" evidence="6">
    <location>
        <position position="327"/>
    </location>
    <ligand>
        <name>Mn(2+)</name>
        <dbReference type="ChEBI" id="CHEBI:29035"/>
        <label>1</label>
    </ligand>
</feature>
<dbReference type="Proteomes" id="UP000184016">
    <property type="component" value="Unassembled WGS sequence"/>
</dbReference>
<keyword evidence="2 6" id="KW-0963">Cytoplasm</keyword>
<dbReference type="FunFam" id="3.30.70.1250:FF:000001">
    <property type="entry name" value="Phosphopentomutase"/>
    <property type="match status" value="1"/>
</dbReference>
<dbReference type="InterPro" id="IPR010045">
    <property type="entry name" value="DeoB"/>
</dbReference>
<evidence type="ECO:0000256" key="4">
    <source>
        <dbReference type="ARBA" id="ARBA00023211"/>
    </source>
</evidence>
<dbReference type="GO" id="GO:0006015">
    <property type="term" value="P:5-phosphoribose 1-diphosphate biosynthetic process"/>
    <property type="evidence" value="ECO:0007669"/>
    <property type="project" value="UniProtKB-UniPathway"/>
</dbReference>
<dbReference type="UniPathway" id="UPA00087">
    <property type="reaction ID" value="UER00173"/>
</dbReference>
<comment type="similarity">
    <text evidence="1 6">Belongs to the phosphopentomutase family.</text>
</comment>
<evidence type="ECO:0000256" key="2">
    <source>
        <dbReference type="ARBA" id="ARBA00022490"/>
    </source>
</evidence>
<dbReference type="InterPro" id="IPR017850">
    <property type="entry name" value="Alkaline_phosphatase_core_sf"/>
</dbReference>
<comment type="function">
    <text evidence="6">Isomerase that catalyzes the conversion of deoxy-ribose 1-phosphate (dRib-1-P) and ribose 1-phosphate (Rib-1-P) to deoxy-ribose 5-phosphate (dRib-5-P) and ribose 5-phosphate (Rib-5-P), respectively.</text>
</comment>
<keyword evidence="3 6" id="KW-0479">Metal-binding</keyword>
<dbReference type="PANTHER" id="PTHR21110:SF0">
    <property type="entry name" value="PHOSPHOPENTOMUTASE"/>
    <property type="match status" value="1"/>
</dbReference>
<reference evidence="10" key="1">
    <citation type="submission" date="2016-11" db="EMBL/GenBank/DDBJ databases">
        <authorList>
            <person name="Varghese N."/>
            <person name="Submissions S."/>
        </authorList>
    </citation>
    <scope>NUCLEOTIDE SEQUENCE [LARGE SCALE GENOMIC DNA]</scope>
    <source>
        <strain evidence="10">USBA-503</strain>
    </source>
</reference>
<accession>A0A1M6SAB2</accession>
<dbReference type="GO" id="GO:0008973">
    <property type="term" value="F:phosphopentomutase activity"/>
    <property type="evidence" value="ECO:0007669"/>
    <property type="project" value="UniProtKB-UniRule"/>
</dbReference>
<dbReference type="PIRSF" id="PIRSF001491">
    <property type="entry name" value="Ppentomutase"/>
    <property type="match status" value="1"/>
</dbReference>
<dbReference type="NCBIfam" id="NF003766">
    <property type="entry name" value="PRK05362.1"/>
    <property type="match status" value="1"/>
</dbReference>
<dbReference type="CDD" id="cd16009">
    <property type="entry name" value="PPM"/>
    <property type="match status" value="1"/>
</dbReference>
<feature type="binding site" evidence="6">
    <location>
        <position position="285"/>
    </location>
    <ligand>
        <name>Mn(2+)</name>
        <dbReference type="ChEBI" id="CHEBI:29035"/>
        <label>2</label>
    </ligand>
</feature>
<dbReference type="GO" id="GO:0006018">
    <property type="term" value="P:2-deoxyribose 1-phosphate catabolic process"/>
    <property type="evidence" value="ECO:0007669"/>
    <property type="project" value="UniProtKB-UniRule"/>
</dbReference>
<sequence length="396" mass="43798">MTSKKRWIWIVLDSVGCGAAPDASHYGTSDEMSNTLAHIAQAKGGLYVPNMEKLGLGNILEIEGVKPSHQPTAYGRMQEKSHGKDTTNGHWEFVGVVLEQDLPVYPNGFPNEIIQPFEAYVGKPVLCNRPASGTEVIEEYGAIHMETGRPIVYTSADSVFQIAAHEEIVTVQQLYDWCEKARALLTGPHAVGRVIARPFIGKPGAFQRTHHRKDFSLNFGHTVLNSLQTAGWDIIGIGKIYDIYGGSGISKGIHTDNNEDGMKKLLQAMREYSSGLLYINLVDFDSLYGHRNNPIGFAQAVEEFDRWLGKVLSTMQDSDVLCITADHGCDPTTPGTDHSREWVPLLVYHKQMNQLHSLGDRSTFADLGATVAEFFGVSLPEIGESFWKSIQDEAMF</sequence>
<evidence type="ECO:0000256" key="6">
    <source>
        <dbReference type="HAMAP-Rule" id="MF_00740"/>
    </source>
</evidence>